<dbReference type="PANTHER" id="PTHR37477">
    <property type="entry name" value="COBALT-PRECORRIN-5A HYDROLASE"/>
    <property type="match status" value="1"/>
</dbReference>
<dbReference type="Pfam" id="PF01890">
    <property type="entry name" value="CbiG_C"/>
    <property type="match status" value="1"/>
</dbReference>
<dbReference type="InterPro" id="IPR038029">
    <property type="entry name" value="GbiG_N_sf"/>
</dbReference>
<evidence type="ECO:0000259" key="1">
    <source>
        <dbReference type="Pfam" id="PF01890"/>
    </source>
</evidence>
<dbReference type="Gene3D" id="3.40.50.11220">
    <property type="match status" value="1"/>
</dbReference>
<dbReference type="Pfam" id="PF11761">
    <property type="entry name" value="CbiG_mid"/>
    <property type="match status" value="1"/>
</dbReference>
<dbReference type="Proteomes" id="UP001241537">
    <property type="component" value="Unassembled WGS sequence"/>
</dbReference>
<dbReference type="InterPro" id="IPR021744">
    <property type="entry name" value="CbiG_N"/>
</dbReference>
<proteinExistence type="predicted"/>
<protein>
    <submittedName>
        <fullName evidence="4">Cobalamin biosynthesis protein CbiG/adenosyl cobinamide kinase/adenosyl cobinamide phosphate guanylyltransferase</fullName>
    </submittedName>
</protein>
<dbReference type="InterPro" id="IPR002750">
    <property type="entry name" value="CobE/GbiG_C"/>
</dbReference>
<dbReference type="AlphaFoldDB" id="A0AAE3VB26"/>
<evidence type="ECO:0000259" key="3">
    <source>
        <dbReference type="Pfam" id="PF11761"/>
    </source>
</evidence>
<dbReference type="Gene3D" id="3.30.420.180">
    <property type="entry name" value="CobE/GbiG C-terminal domain"/>
    <property type="match status" value="1"/>
</dbReference>
<gene>
    <name evidence="4" type="ORF">J2S20_001611</name>
</gene>
<comment type="caution">
    <text evidence="4">The sequence shown here is derived from an EMBL/GenBank/DDBJ whole genome shotgun (WGS) entry which is preliminary data.</text>
</comment>
<keyword evidence="4" id="KW-0808">Transferase</keyword>
<feature type="domain" description="Cobalamin biosynthesis central region" evidence="3">
    <location>
        <begin position="119"/>
        <end position="202"/>
    </location>
</feature>
<dbReference type="SUPFAM" id="SSF52540">
    <property type="entry name" value="P-loop containing nucleoside triphosphate hydrolases"/>
    <property type="match status" value="1"/>
</dbReference>
<dbReference type="InterPro" id="IPR036518">
    <property type="entry name" value="CobE/GbiG_C_sf"/>
</dbReference>
<dbReference type="InterPro" id="IPR052553">
    <property type="entry name" value="CbiG_hydrolase"/>
</dbReference>
<dbReference type="InterPro" id="IPR021745">
    <property type="entry name" value="CbiG_mid"/>
</dbReference>
<dbReference type="GO" id="GO:0016301">
    <property type="term" value="F:kinase activity"/>
    <property type="evidence" value="ECO:0007669"/>
    <property type="project" value="UniProtKB-KW"/>
</dbReference>
<dbReference type="PANTHER" id="PTHR37477:SF1">
    <property type="entry name" value="COBALT-PRECORRIN-5A HYDROLASE"/>
    <property type="match status" value="1"/>
</dbReference>
<dbReference type="EMBL" id="JAUSTO010000009">
    <property type="protein sequence ID" value="MDQ0152910.1"/>
    <property type="molecule type" value="Genomic_DNA"/>
</dbReference>
<dbReference type="GO" id="GO:0016779">
    <property type="term" value="F:nucleotidyltransferase activity"/>
    <property type="evidence" value="ECO:0007669"/>
    <property type="project" value="UniProtKB-KW"/>
</dbReference>
<dbReference type="SUPFAM" id="SSF159672">
    <property type="entry name" value="CbiG N-terminal domain-like"/>
    <property type="match status" value="1"/>
</dbReference>
<dbReference type="SUPFAM" id="SSF159664">
    <property type="entry name" value="CobE/GbiG C-terminal domain-like"/>
    <property type="match status" value="1"/>
</dbReference>
<evidence type="ECO:0000313" key="5">
    <source>
        <dbReference type="Proteomes" id="UP001241537"/>
    </source>
</evidence>
<evidence type="ECO:0000259" key="2">
    <source>
        <dbReference type="Pfam" id="PF11760"/>
    </source>
</evidence>
<dbReference type="Gene3D" id="3.40.50.300">
    <property type="entry name" value="P-loop containing nucleotide triphosphate hydrolases"/>
    <property type="match status" value="1"/>
</dbReference>
<dbReference type="InterPro" id="IPR027417">
    <property type="entry name" value="P-loop_NTPase"/>
</dbReference>
<dbReference type="Pfam" id="PF11760">
    <property type="entry name" value="CbiG_N"/>
    <property type="match status" value="1"/>
</dbReference>
<name>A0AAE3VB26_9FIRM</name>
<keyword evidence="4" id="KW-0548">Nucleotidyltransferase</keyword>
<sequence>MRIVLYAYTGRGRELKARLQSMLEKQGELVLELAVEEAFSCCDALIFIGATGIAVRRIAPLVRDKFQDPAVLSMDELGRHCISLLSGHVGGANLMAERIAGMIGAEAVISTATDLYHLFAVDLFAKENALWITDRVLARKISAALLRGVSIGFCSDFPVEGELPGELYRAEKREIAAGQKALSIAVTLSDAELGGSCLRLIPRCLSLGVGCRRGIAPETLREALQQFLSERGICAEAISAVASIELKKNEPAILALAEELRAEFRVYTAEELLEQPGEYEDSAFVRRTTGVGNVCERAAAAVFPEILVHKTRYRGVTLALSMKRPRLRFPERSSFLLITGGAWQGKRRFAERLIAGGRLSAEGVLYVEEKRLQRWTEPVLSGARSAEQAAADAAEELLGELAGIKRAGRSSAAVQMSGEAVEARPFCAAIILDSIGNGVVPLRAEDRAMRELGGRLACVLAAQAAEVWKLECGIAERLK</sequence>
<accession>A0AAE3VB26</accession>
<organism evidence="4 5">
    <name type="scientific">Moryella indoligenes</name>
    <dbReference type="NCBI Taxonomy" id="371674"/>
    <lineage>
        <taxon>Bacteria</taxon>
        <taxon>Bacillati</taxon>
        <taxon>Bacillota</taxon>
        <taxon>Clostridia</taxon>
        <taxon>Lachnospirales</taxon>
        <taxon>Lachnospiraceae</taxon>
        <taxon>Moryella</taxon>
    </lineage>
</organism>
<feature type="domain" description="Cobalamin synthesis G N-terminal" evidence="2">
    <location>
        <begin position="35"/>
        <end position="114"/>
    </location>
</feature>
<keyword evidence="4" id="KW-0418">Kinase</keyword>
<reference evidence="4" key="1">
    <citation type="submission" date="2023-07" db="EMBL/GenBank/DDBJ databases">
        <title>Genomic Encyclopedia of Type Strains, Phase IV (KMG-IV): sequencing the most valuable type-strain genomes for metagenomic binning, comparative biology and taxonomic classification.</title>
        <authorList>
            <person name="Goeker M."/>
        </authorList>
    </citation>
    <scope>NUCLEOTIDE SEQUENCE</scope>
    <source>
        <strain evidence="4">DSM 19659</strain>
    </source>
</reference>
<dbReference type="GO" id="GO:0009236">
    <property type="term" value="P:cobalamin biosynthetic process"/>
    <property type="evidence" value="ECO:0007669"/>
    <property type="project" value="InterPro"/>
</dbReference>
<evidence type="ECO:0000313" key="4">
    <source>
        <dbReference type="EMBL" id="MDQ0152910.1"/>
    </source>
</evidence>
<keyword evidence="5" id="KW-1185">Reference proteome</keyword>
<feature type="domain" description="CobE/GbiG C-terminal" evidence="1">
    <location>
        <begin position="205"/>
        <end position="320"/>
    </location>
</feature>